<evidence type="ECO:0000313" key="3">
    <source>
        <dbReference type="Proteomes" id="UP001152798"/>
    </source>
</evidence>
<proteinExistence type="predicted"/>
<protein>
    <submittedName>
        <fullName evidence="2">Uncharacterized protein</fullName>
    </submittedName>
</protein>
<sequence>MTSSVAINHNNSHDSRVFHQLLFLEKLRHNEIDCDMASSFVNSSEFNSILKEFKRKRQQEGDQKKWETFLEKRQQEEVNKTISEIKATYPTNEYQEVGNNYFSCGSLESVSNVDNSKSGTEYTNHWLENNHLFLGHTFHNSEENNNKHFISPDLNESSLSLKNDCQIEALTFTRDDSNVKNYPCKQNTTKKMQYQYSNFQNEEIVNDFLNVIEQNNFHFNEMNSVLNLPEPKKSHTGKIKRNHRKGKSVLLLEKNPIELQSDETNAKENYCKNIAKKIQDIPGVDTELRKVEDIRIKMTPIISNIRIVIAKNINSPLSPDEDIERIKQRTLEFGARFKRNYLYRTNCQVNELKEMMPNPILISKKSKILLMIQKLAAVHHGAIQALQVIEKQLQTISIFGKTQELLCSFYNCIYELTLILKPFYGYLKTQVLDEVEKHLIETIKLLSELKSEEKFSLPRRGIKDKINQLKSSIEPPPWMKKSAALARLKFGPPIRIRKRKSHQEQKSKVLERKQSKDSIKSEQVEDISREFQNNKVLPDLDPKLCCTETTLPYENKLEKISETPIVEKTVPKNVKLVYIKCEDDDQRENIEPGINVLEGDNLSPANECNILCDELVKYRRAFKKYKKNIPLYEKNTLNTVVSMSETFLEETITEVSKEINKMKISDLLGMVDEFETCEPDLDSSM</sequence>
<keyword evidence="3" id="KW-1185">Reference proteome</keyword>
<evidence type="ECO:0000256" key="1">
    <source>
        <dbReference type="SAM" id="MobiDB-lite"/>
    </source>
</evidence>
<accession>A0A9P0HDK3</accession>
<organism evidence="2 3">
    <name type="scientific">Nezara viridula</name>
    <name type="common">Southern green stink bug</name>
    <name type="synonym">Cimex viridulus</name>
    <dbReference type="NCBI Taxonomy" id="85310"/>
    <lineage>
        <taxon>Eukaryota</taxon>
        <taxon>Metazoa</taxon>
        <taxon>Ecdysozoa</taxon>
        <taxon>Arthropoda</taxon>
        <taxon>Hexapoda</taxon>
        <taxon>Insecta</taxon>
        <taxon>Pterygota</taxon>
        <taxon>Neoptera</taxon>
        <taxon>Paraneoptera</taxon>
        <taxon>Hemiptera</taxon>
        <taxon>Heteroptera</taxon>
        <taxon>Panheteroptera</taxon>
        <taxon>Pentatomomorpha</taxon>
        <taxon>Pentatomoidea</taxon>
        <taxon>Pentatomidae</taxon>
        <taxon>Pentatominae</taxon>
        <taxon>Nezara</taxon>
    </lineage>
</organism>
<dbReference type="EMBL" id="OV725080">
    <property type="protein sequence ID" value="CAH1399952.1"/>
    <property type="molecule type" value="Genomic_DNA"/>
</dbReference>
<dbReference type="AlphaFoldDB" id="A0A9P0HDK3"/>
<feature type="compositionally biased region" description="Basic and acidic residues" evidence="1">
    <location>
        <begin position="502"/>
        <end position="524"/>
    </location>
</feature>
<feature type="region of interest" description="Disordered" evidence="1">
    <location>
        <begin position="498"/>
        <end position="524"/>
    </location>
</feature>
<evidence type="ECO:0000313" key="2">
    <source>
        <dbReference type="EMBL" id="CAH1399952.1"/>
    </source>
</evidence>
<reference evidence="2" key="1">
    <citation type="submission" date="2022-01" db="EMBL/GenBank/DDBJ databases">
        <authorList>
            <person name="King R."/>
        </authorList>
    </citation>
    <scope>NUCLEOTIDE SEQUENCE</scope>
</reference>
<dbReference type="OrthoDB" id="6628419at2759"/>
<dbReference type="Proteomes" id="UP001152798">
    <property type="component" value="Chromosome 4"/>
</dbReference>
<name>A0A9P0HDK3_NEZVI</name>
<gene>
    <name evidence="2" type="ORF">NEZAVI_LOCUS9286</name>
</gene>